<evidence type="ECO:0000256" key="1">
    <source>
        <dbReference type="ARBA" id="ARBA00004196"/>
    </source>
</evidence>
<dbReference type="Proteomes" id="UP000501452">
    <property type="component" value="Plasmid unnamed1"/>
</dbReference>
<evidence type="ECO:0000256" key="7">
    <source>
        <dbReference type="SAM" id="SignalP"/>
    </source>
</evidence>
<reference evidence="9 10" key="1">
    <citation type="submission" date="2019-10" db="EMBL/GenBank/DDBJ databases">
        <title>Rubrobacter sp nov SCSIO 52090 isolated from a deep-sea sediment in the South China Sea.</title>
        <authorList>
            <person name="Chen R.W."/>
        </authorList>
    </citation>
    <scope>NUCLEOTIDE SEQUENCE [LARGE SCALE GENOMIC DNA]</scope>
    <source>
        <strain evidence="9 10">SCSIO 52909</strain>
        <plasmid evidence="9 10">unnamed1</plasmid>
    </source>
</reference>
<feature type="transmembrane region" description="Helical" evidence="6">
    <location>
        <begin position="155"/>
        <end position="174"/>
    </location>
</feature>
<feature type="domain" description="CopC" evidence="8">
    <location>
        <begin position="32"/>
        <end position="127"/>
    </location>
</feature>
<dbReference type="AlphaFoldDB" id="A0A6G8QFY1"/>
<dbReference type="GO" id="GO:0030313">
    <property type="term" value="C:cell envelope"/>
    <property type="evidence" value="ECO:0007669"/>
    <property type="project" value="UniProtKB-SubCell"/>
</dbReference>
<keyword evidence="6" id="KW-0472">Membrane</keyword>
<name>A0A6G8QFY1_9ACTN</name>
<dbReference type="SUPFAM" id="SSF81296">
    <property type="entry name" value="E set domains"/>
    <property type="match status" value="1"/>
</dbReference>
<dbReference type="InterPro" id="IPR014755">
    <property type="entry name" value="Cu-Rt/internalin_Ig-like"/>
</dbReference>
<dbReference type="InterPro" id="IPR032694">
    <property type="entry name" value="CopC/D"/>
</dbReference>
<keyword evidence="6" id="KW-0812">Transmembrane</keyword>
<gene>
    <name evidence="9" type="ORF">GBA63_21800</name>
</gene>
<evidence type="ECO:0000256" key="5">
    <source>
        <dbReference type="SAM" id="MobiDB-lite"/>
    </source>
</evidence>
<dbReference type="KEGG" id="rub:GBA63_21800"/>
<feature type="compositionally biased region" description="Low complexity" evidence="5">
    <location>
        <begin position="140"/>
        <end position="152"/>
    </location>
</feature>
<evidence type="ECO:0000256" key="2">
    <source>
        <dbReference type="ARBA" id="ARBA00022723"/>
    </source>
</evidence>
<keyword evidence="2" id="KW-0479">Metal-binding</keyword>
<keyword evidence="4" id="KW-0186">Copper</keyword>
<dbReference type="GO" id="GO:0006825">
    <property type="term" value="P:copper ion transport"/>
    <property type="evidence" value="ECO:0007669"/>
    <property type="project" value="InterPro"/>
</dbReference>
<feature type="region of interest" description="Disordered" evidence="5">
    <location>
        <begin position="128"/>
        <end position="152"/>
    </location>
</feature>
<dbReference type="PANTHER" id="PTHR34820:SF4">
    <property type="entry name" value="INNER MEMBRANE PROTEIN YEBZ"/>
    <property type="match status" value="1"/>
</dbReference>
<dbReference type="GO" id="GO:0046688">
    <property type="term" value="P:response to copper ion"/>
    <property type="evidence" value="ECO:0007669"/>
    <property type="project" value="InterPro"/>
</dbReference>
<feature type="signal peptide" evidence="7">
    <location>
        <begin position="1"/>
        <end position="33"/>
    </location>
</feature>
<feature type="chain" id="PRO_5039422050" description="CopC domain-containing protein" evidence="7">
    <location>
        <begin position="34"/>
        <end position="178"/>
    </location>
</feature>
<evidence type="ECO:0000256" key="6">
    <source>
        <dbReference type="SAM" id="Phobius"/>
    </source>
</evidence>
<dbReference type="GO" id="GO:0042597">
    <property type="term" value="C:periplasmic space"/>
    <property type="evidence" value="ECO:0007669"/>
    <property type="project" value="InterPro"/>
</dbReference>
<evidence type="ECO:0000313" key="10">
    <source>
        <dbReference type="Proteomes" id="UP000501452"/>
    </source>
</evidence>
<geneLocation type="plasmid" evidence="9 10">
    <name>unnamed1</name>
</geneLocation>
<keyword evidence="9" id="KW-0614">Plasmid</keyword>
<dbReference type="RefSeq" id="WP_166180576.1">
    <property type="nucleotide sequence ID" value="NZ_CP045120.1"/>
</dbReference>
<evidence type="ECO:0000259" key="8">
    <source>
        <dbReference type="Pfam" id="PF04234"/>
    </source>
</evidence>
<evidence type="ECO:0000256" key="3">
    <source>
        <dbReference type="ARBA" id="ARBA00022729"/>
    </source>
</evidence>
<dbReference type="InterPro" id="IPR014756">
    <property type="entry name" value="Ig_E-set"/>
</dbReference>
<protein>
    <recommendedName>
        <fullName evidence="8">CopC domain-containing protein</fullName>
    </recommendedName>
</protein>
<evidence type="ECO:0000256" key="4">
    <source>
        <dbReference type="ARBA" id="ARBA00023008"/>
    </source>
</evidence>
<organism evidence="9 10">
    <name type="scientific">Rubrobacter tropicus</name>
    <dbReference type="NCBI Taxonomy" id="2653851"/>
    <lineage>
        <taxon>Bacteria</taxon>
        <taxon>Bacillati</taxon>
        <taxon>Actinomycetota</taxon>
        <taxon>Rubrobacteria</taxon>
        <taxon>Rubrobacterales</taxon>
        <taxon>Rubrobacteraceae</taxon>
        <taxon>Rubrobacter</taxon>
    </lineage>
</organism>
<dbReference type="Pfam" id="PF04234">
    <property type="entry name" value="CopC"/>
    <property type="match status" value="1"/>
</dbReference>
<proteinExistence type="predicted"/>
<dbReference type="GO" id="GO:0005886">
    <property type="term" value="C:plasma membrane"/>
    <property type="evidence" value="ECO:0007669"/>
    <property type="project" value="TreeGrafter"/>
</dbReference>
<feature type="region of interest" description="Disordered" evidence="5">
    <location>
        <begin position="31"/>
        <end position="50"/>
    </location>
</feature>
<sequence length="178" mass="18216">MRRPPRRATQLAALVAASALWALSFGGPALAHAGLEGASPEDDETVPRPPQEVRLTFNEPVRAEFEPVEVYAPGGERADTGDAGVDPDDPAVVAVALKDGLPAGDYRVEWRVTSADGDPIDGEYRFTAQEAGEAAPPRQADGQAAGASGPGAGPLAPLIGGAVVVALAAGAAVYTRRR</sequence>
<dbReference type="InterPro" id="IPR007348">
    <property type="entry name" value="CopC_dom"/>
</dbReference>
<accession>A0A6G8QFY1</accession>
<dbReference type="Gene3D" id="2.60.40.1220">
    <property type="match status" value="1"/>
</dbReference>
<feature type="region of interest" description="Disordered" evidence="5">
    <location>
        <begin position="65"/>
        <end position="89"/>
    </location>
</feature>
<keyword evidence="3 7" id="KW-0732">Signal</keyword>
<keyword evidence="10" id="KW-1185">Reference proteome</keyword>
<dbReference type="PANTHER" id="PTHR34820">
    <property type="entry name" value="INNER MEMBRANE PROTEIN YEBZ"/>
    <property type="match status" value="1"/>
</dbReference>
<keyword evidence="6" id="KW-1133">Transmembrane helix</keyword>
<dbReference type="EMBL" id="CP045120">
    <property type="protein sequence ID" value="QIN85353.1"/>
    <property type="molecule type" value="Genomic_DNA"/>
</dbReference>
<dbReference type="GO" id="GO:0005507">
    <property type="term" value="F:copper ion binding"/>
    <property type="evidence" value="ECO:0007669"/>
    <property type="project" value="InterPro"/>
</dbReference>
<comment type="subcellular location">
    <subcellularLocation>
        <location evidence="1">Cell envelope</location>
    </subcellularLocation>
</comment>
<evidence type="ECO:0000313" key="9">
    <source>
        <dbReference type="EMBL" id="QIN85353.1"/>
    </source>
</evidence>